<accession>A0AAV5C3I8</accession>
<comment type="caution">
    <text evidence="2">The sequence shown here is derived from an EMBL/GenBank/DDBJ whole genome shotgun (WGS) entry which is preliminary data.</text>
</comment>
<proteinExistence type="predicted"/>
<protein>
    <recommendedName>
        <fullName evidence="4">Bacterial surface antigen (D15) domain-containing protein</fullName>
    </recommendedName>
</protein>
<feature type="region of interest" description="Disordered" evidence="1">
    <location>
        <begin position="1"/>
        <end position="63"/>
    </location>
</feature>
<organism evidence="2 3">
    <name type="scientific">Eleusine coracana subsp. coracana</name>
    <dbReference type="NCBI Taxonomy" id="191504"/>
    <lineage>
        <taxon>Eukaryota</taxon>
        <taxon>Viridiplantae</taxon>
        <taxon>Streptophyta</taxon>
        <taxon>Embryophyta</taxon>
        <taxon>Tracheophyta</taxon>
        <taxon>Spermatophyta</taxon>
        <taxon>Magnoliopsida</taxon>
        <taxon>Liliopsida</taxon>
        <taxon>Poales</taxon>
        <taxon>Poaceae</taxon>
        <taxon>PACMAD clade</taxon>
        <taxon>Chloridoideae</taxon>
        <taxon>Cynodonteae</taxon>
        <taxon>Eleusininae</taxon>
        <taxon>Eleusine</taxon>
    </lineage>
</organism>
<name>A0AAV5C3I8_ELECO</name>
<reference evidence="2" key="1">
    <citation type="journal article" date="2018" name="DNA Res.">
        <title>Multiple hybrid de novo genome assembly of finger millet, an orphan allotetraploid crop.</title>
        <authorList>
            <person name="Hatakeyama M."/>
            <person name="Aluri S."/>
            <person name="Balachadran M.T."/>
            <person name="Sivarajan S.R."/>
            <person name="Patrignani A."/>
            <person name="Gruter S."/>
            <person name="Poveda L."/>
            <person name="Shimizu-Inatsugi R."/>
            <person name="Baeten J."/>
            <person name="Francoijs K.J."/>
            <person name="Nataraja K.N."/>
            <person name="Reddy Y.A.N."/>
            <person name="Phadnis S."/>
            <person name="Ravikumar R.L."/>
            <person name="Schlapbach R."/>
            <person name="Sreeman S.M."/>
            <person name="Shimizu K.K."/>
        </authorList>
    </citation>
    <scope>NUCLEOTIDE SEQUENCE</scope>
</reference>
<keyword evidence="3" id="KW-1185">Reference proteome</keyword>
<dbReference type="FunFam" id="3.10.20.310:FF:000016">
    <property type="entry name" value="Outer membrane OMP85 family protein"/>
    <property type="match status" value="1"/>
</dbReference>
<evidence type="ECO:0000256" key="1">
    <source>
        <dbReference type="SAM" id="MobiDB-lite"/>
    </source>
</evidence>
<gene>
    <name evidence="2" type="primary">ga09165</name>
    <name evidence="2" type="ORF">PR202_ga09165</name>
</gene>
<dbReference type="AlphaFoldDB" id="A0AAV5C3I8"/>
<dbReference type="EMBL" id="BQKI01000004">
    <property type="protein sequence ID" value="GJM92674.1"/>
    <property type="molecule type" value="Genomic_DNA"/>
</dbReference>
<feature type="compositionally biased region" description="Polar residues" evidence="1">
    <location>
        <begin position="10"/>
        <end position="29"/>
    </location>
</feature>
<evidence type="ECO:0000313" key="2">
    <source>
        <dbReference type="EMBL" id="GJM92674.1"/>
    </source>
</evidence>
<sequence>MAIAGAADSTAEQALNPTSDYSAGNSGENSRFPDRGEANANGEDDEYEEVEEEEGEEELDGPAALAAEKEKIETVFRRLSSAPVPICVHDIIIKGNSKTRDALIEAEVTDLIRSAVTVQDLVRAASLATGRLRNLDVFNSIHITLDAGPPELPGTTTVVVETANPISGSEFDVRGAVPFGFCNAALNAGIAAGVMVPLGRGFLKSPSPVPDRFFLGGHASPVCSLVYPRLDYLGGDLVVSAFADLSKNEFRNFSFAEFGRTFRSSVGVGIIFPTKLCRVKLNYCHILKKCEHDRGKSGVQFSFSLPM</sequence>
<evidence type="ECO:0000313" key="3">
    <source>
        <dbReference type="Proteomes" id="UP001054889"/>
    </source>
</evidence>
<dbReference type="Proteomes" id="UP001054889">
    <property type="component" value="Unassembled WGS sequence"/>
</dbReference>
<feature type="compositionally biased region" description="Acidic residues" evidence="1">
    <location>
        <begin position="42"/>
        <end position="60"/>
    </location>
</feature>
<dbReference type="Gene3D" id="2.40.160.50">
    <property type="entry name" value="membrane protein fhac: a member of the omp85/tpsb transporter family"/>
    <property type="match status" value="1"/>
</dbReference>
<reference evidence="2" key="2">
    <citation type="submission" date="2021-12" db="EMBL/GenBank/DDBJ databases">
        <title>Resequencing data analysis of finger millet.</title>
        <authorList>
            <person name="Hatakeyama M."/>
            <person name="Aluri S."/>
            <person name="Balachadran M.T."/>
            <person name="Sivarajan S.R."/>
            <person name="Poveda L."/>
            <person name="Shimizu-Inatsugi R."/>
            <person name="Schlapbach R."/>
            <person name="Sreeman S.M."/>
            <person name="Shimizu K.K."/>
        </authorList>
    </citation>
    <scope>NUCLEOTIDE SEQUENCE</scope>
</reference>
<evidence type="ECO:0008006" key="4">
    <source>
        <dbReference type="Google" id="ProtNLM"/>
    </source>
</evidence>